<reference evidence="2 3" key="1">
    <citation type="journal article" date="2016" name="BMC Genomics">
        <title>Comparative genomics reveals Cyclospora cayetanensis possesses coccidia-like metabolism and invasion components but unique surface antigens.</title>
        <authorList>
            <person name="Liu S."/>
            <person name="Wang L."/>
            <person name="Zheng H."/>
            <person name="Xu Z."/>
            <person name="Roellig D.M."/>
            <person name="Li N."/>
            <person name="Frace M.A."/>
            <person name="Tang K."/>
            <person name="Arrowood M.J."/>
            <person name="Moss D.M."/>
            <person name="Zhang L."/>
            <person name="Feng Y."/>
            <person name="Xiao L."/>
        </authorList>
    </citation>
    <scope>NUCLEOTIDE SEQUENCE [LARGE SCALE GENOMIC DNA]</scope>
    <source>
        <strain evidence="2 3">CHN_HEN01</strain>
    </source>
</reference>
<sequence length="168" mass="18400">MAAAQALAREREGLGRLVGSFGDAYSFLRLVLQLPEAQPFLTQELRRQERKQHQQQPQPGKEESKEEDAEGRLQLPGGWPRDLSLVSRAVAMGRGFLSSLGCPSFALGSEGWALQQSASSLTVFLASPKHTLPLPPVRGPFDAPLMQSSLFANREAVVRKSRSAFELS</sequence>
<dbReference type="VEuPathDB" id="ToxoDB:cyc_02708"/>
<comment type="caution">
    <text evidence="2">The sequence shown here is derived from an EMBL/GenBank/DDBJ whole genome shotgun (WGS) entry which is preliminary data.</text>
</comment>
<dbReference type="VEuPathDB" id="ToxoDB:LOC34623771"/>
<proteinExistence type="predicted"/>
<keyword evidence="3" id="KW-1185">Reference proteome</keyword>
<evidence type="ECO:0000256" key="1">
    <source>
        <dbReference type="SAM" id="MobiDB-lite"/>
    </source>
</evidence>
<organism evidence="2 3">
    <name type="scientific">Cyclospora cayetanensis</name>
    <dbReference type="NCBI Taxonomy" id="88456"/>
    <lineage>
        <taxon>Eukaryota</taxon>
        <taxon>Sar</taxon>
        <taxon>Alveolata</taxon>
        <taxon>Apicomplexa</taxon>
        <taxon>Conoidasida</taxon>
        <taxon>Coccidia</taxon>
        <taxon>Eucoccidiorida</taxon>
        <taxon>Eimeriorina</taxon>
        <taxon>Eimeriidae</taxon>
        <taxon>Cyclospora</taxon>
    </lineage>
</organism>
<gene>
    <name evidence="2" type="ORF">cyc_02708</name>
</gene>
<accession>A0A1D3CX39</accession>
<protein>
    <submittedName>
        <fullName evidence="2">Uncharacterized protein</fullName>
    </submittedName>
</protein>
<dbReference type="EMBL" id="JROU02001646">
    <property type="protein sequence ID" value="OEH75748.1"/>
    <property type="molecule type" value="Genomic_DNA"/>
</dbReference>
<name>A0A1D3CX39_9EIME</name>
<feature type="region of interest" description="Disordered" evidence="1">
    <location>
        <begin position="44"/>
        <end position="80"/>
    </location>
</feature>
<evidence type="ECO:0000313" key="3">
    <source>
        <dbReference type="Proteomes" id="UP000095192"/>
    </source>
</evidence>
<dbReference type="InParanoid" id="A0A1D3CX39"/>
<dbReference type="Proteomes" id="UP000095192">
    <property type="component" value="Unassembled WGS sequence"/>
</dbReference>
<evidence type="ECO:0000313" key="2">
    <source>
        <dbReference type="EMBL" id="OEH75748.1"/>
    </source>
</evidence>
<dbReference type="AlphaFoldDB" id="A0A1D3CX39"/>